<dbReference type="PANTHER" id="PTHR42894:SF1">
    <property type="entry name" value="N-(5'-PHOSPHORIBOSYL)ANTHRANILATE ISOMERASE"/>
    <property type="match status" value="1"/>
</dbReference>
<evidence type="ECO:0000256" key="1">
    <source>
        <dbReference type="ARBA" id="ARBA00001164"/>
    </source>
</evidence>
<evidence type="ECO:0000256" key="9">
    <source>
        <dbReference type="HAMAP-Rule" id="MF_00135"/>
    </source>
</evidence>
<evidence type="ECO:0000313" key="11">
    <source>
        <dbReference type="EMBL" id="RKI91971.1"/>
    </source>
</evidence>
<protein>
    <recommendedName>
        <fullName evidence="4 9">N-(5'-phosphoribosyl)anthranilate isomerase</fullName>
        <shortName evidence="9">PRAI</shortName>
        <ecNumber evidence="3 9">5.3.1.24</ecNumber>
    </recommendedName>
</protein>
<keyword evidence="7 9" id="KW-0057">Aromatic amino acid biosynthesis</keyword>
<name>A0A3A9AWP2_9FIRM</name>
<dbReference type="InterPro" id="IPR044643">
    <property type="entry name" value="TrpF_fam"/>
</dbReference>
<keyword evidence="5 9" id="KW-0028">Amino-acid biosynthesis</keyword>
<organism evidence="11 12">
    <name type="scientific">Parablautia intestinalis</name>
    <dbReference type="NCBI Taxonomy" id="2320100"/>
    <lineage>
        <taxon>Bacteria</taxon>
        <taxon>Bacillati</taxon>
        <taxon>Bacillota</taxon>
        <taxon>Clostridia</taxon>
        <taxon>Lachnospirales</taxon>
        <taxon>Lachnospiraceae</taxon>
        <taxon>Parablautia</taxon>
    </lineage>
</organism>
<evidence type="ECO:0000256" key="2">
    <source>
        <dbReference type="ARBA" id="ARBA00004664"/>
    </source>
</evidence>
<sequence length="204" mass="22685">MTKIKICGLKSTKDISYVNQLNPDYIGFVFLQGRQRSVSFKDAAALRSLLKPEIQSVGVFVNEPLENVLSLLETGTIQLVQLHGRENTSYALKLKSLCCKPIIKAFIIKGKEDIKRALDYPCDYLLLDNGLGTGEAFDWSLIQGIHKPFFLAGGLNPANVKDAIKRTHPYAVDVSSGVETNCRKDYQKIKAFIEACHAADHIRS</sequence>
<evidence type="ECO:0000256" key="7">
    <source>
        <dbReference type="ARBA" id="ARBA00023141"/>
    </source>
</evidence>
<dbReference type="AlphaFoldDB" id="A0A3A9AWP2"/>
<evidence type="ECO:0000259" key="10">
    <source>
        <dbReference type="Pfam" id="PF00697"/>
    </source>
</evidence>
<accession>A0A3A9AWP2</accession>
<keyword evidence="6 9" id="KW-0822">Tryptophan biosynthesis</keyword>
<evidence type="ECO:0000256" key="6">
    <source>
        <dbReference type="ARBA" id="ARBA00022822"/>
    </source>
</evidence>
<evidence type="ECO:0000256" key="3">
    <source>
        <dbReference type="ARBA" id="ARBA00012572"/>
    </source>
</evidence>
<evidence type="ECO:0000256" key="8">
    <source>
        <dbReference type="ARBA" id="ARBA00023235"/>
    </source>
</evidence>
<dbReference type="InterPro" id="IPR011060">
    <property type="entry name" value="RibuloseP-bd_barrel"/>
</dbReference>
<comment type="pathway">
    <text evidence="2 9">Amino-acid biosynthesis; L-tryptophan biosynthesis; L-tryptophan from chorismate: step 3/5.</text>
</comment>
<gene>
    <name evidence="9" type="primary">trpF</name>
    <name evidence="11" type="ORF">D7V94_07760</name>
</gene>
<dbReference type="InterPro" id="IPR001240">
    <property type="entry name" value="PRAI_dom"/>
</dbReference>
<dbReference type="GO" id="GO:0000162">
    <property type="term" value="P:L-tryptophan biosynthetic process"/>
    <property type="evidence" value="ECO:0007669"/>
    <property type="project" value="UniProtKB-UniRule"/>
</dbReference>
<evidence type="ECO:0000313" key="12">
    <source>
        <dbReference type="Proteomes" id="UP000280696"/>
    </source>
</evidence>
<comment type="similarity">
    <text evidence="9">Belongs to the TrpF family.</text>
</comment>
<dbReference type="UniPathway" id="UPA00035">
    <property type="reaction ID" value="UER00042"/>
</dbReference>
<dbReference type="Proteomes" id="UP000280696">
    <property type="component" value="Unassembled WGS sequence"/>
</dbReference>
<dbReference type="EC" id="5.3.1.24" evidence="3 9"/>
<keyword evidence="12" id="KW-1185">Reference proteome</keyword>
<dbReference type="SUPFAM" id="SSF51366">
    <property type="entry name" value="Ribulose-phoshate binding barrel"/>
    <property type="match status" value="1"/>
</dbReference>
<dbReference type="OrthoDB" id="9804217at2"/>
<dbReference type="InterPro" id="IPR013785">
    <property type="entry name" value="Aldolase_TIM"/>
</dbReference>
<dbReference type="PANTHER" id="PTHR42894">
    <property type="entry name" value="N-(5'-PHOSPHORIBOSYL)ANTHRANILATE ISOMERASE"/>
    <property type="match status" value="1"/>
</dbReference>
<feature type="domain" description="N-(5'phosphoribosyl) anthranilate isomerase (PRAI)" evidence="10">
    <location>
        <begin position="4"/>
        <end position="194"/>
    </location>
</feature>
<dbReference type="Gene3D" id="3.20.20.70">
    <property type="entry name" value="Aldolase class I"/>
    <property type="match status" value="1"/>
</dbReference>
<evidence type="ECO:0000256" key="4">
    <source>
        <dbReference type="ARBA" id="ARBA00022272"/>
    </source>
</evidence>
<comment type="catalytic activity">
    <reaction evidence="1 9">
        <text>N-(5-phospho-beta-D-ribosyl)anthranilate = 1-(2-carboxyphenylamino)-1-deoxy-D-ribulose 5-phosphate</text>
        <dbReference type="Rhea" id="RHEA:21540"/>
        <dbReference type="ChEBI" id="CHEBI:18277"/>
        <dbReference type="ChEBI" id="CHEBI:58613"/>
        <dbReference type="EC" id="5.3.1.24"/>
    </reaction>
</comment>
<dbReference type="GO" id="GO:0004640">
    <property type="term" value="F:phosphoribosylanthranilate isomerase activity"/>
    <property type="evidence" value="ECO:0007669"/>
    <property type="project" value="UniProtKB-UniRule"/>
</dbReference>
<dbReference type="Pfam" id="PF00697">
    <property type="entry name" value="PRAI"/>
    <property type="match status" value="1"/>
</dbReference>
<dbReference type="CDD" id="cd00405">
    <property type="entry name" value="PRAI"/>
    <property type="match status" value="1"/>
</dbReference>
<proteinExistence type="inferred from homology"/>
<keyword evidence="8 9" id="KW-0413">Isomerase</keyword>
<comment type="caution">
    <text evidence="11">The sequence shown here is derived from an EMBL/GenBank/DDBJ whole genome shotgun (WGS) entry which is preliminary data.</text>
</comment>
<reference evidence="11 12" key="1">
    <citation type="submission" date="2018-09" db="EMBL/GenBank/DDBJ databases">
        <title>Murine metabolic-syndrome-specific gut microbial biobank.</title>
        <authorList>
            <person name="Liu C."/>
        </authorList>
    </citation>
    <scope>NUCLEOTIDE SEQUENCE [LARGE SCALE GENOMIC DNA]</scope>
    <source>
        <strain evidence="11 12">0.1xD8-82</strain>
    </source>
</reference>
<dbReference type="EMBL" id="RAYQ01000006">
    <property type="protein sequence ID" value="RKI91971.1"/>
    <property type="molecule type" value="Genomic_DNA"/>
</dbReference>
<dbReference type="RefSeq" id="WP_120468493.1">
    <property type="nucleotide sequence ID" value="NZ_RAYQ01000006.1"/>
</dbReference>
<evidence type="ECO:0000256" key="5">
    <source>
        <dbReference type="ARBA" id="ARBA00022605"/>
    </source>
</evidence>
<dbReference type="HAMAP" id="MF_00135">
    <property type="entry name" value="PRAI"/>
    <property type="match status" value="1"/>
</dbReference>